<reference evidence="1" key="1">
    <citation type="journal article" date="2015" name="Nature">
        <title>Complex archaea that bridge the gap between prokaryotes and eukaryotes.</title>
        <authorList>
            <person name="Spang A."/>
            <person name="Saw J.H."/>
            <person name="Jorgensen S.L."/>
            <person name="Zaremba-Niedzwiedzka K."/>
            <person name="Martijn J."/>
            <person name="Lind A.E."/>
            <person name="van Eijk R."/>
            <person name="Schleper C."/>
            <person name="Guy L."/>
            <person name="Ettema T.J."/>
        </authorList>
    </citation>
    <scope>NUCLEOTIDE SEQUENCE</scope>
</reference>
<evidence type="ECO:0000313" key="1">
    <source>
        <dbReference type="EMBL" id="KKL08678.1"/>
    </source>
</evidence>
<feature type="non-terminal residue" evidence="1">
    <location>
        <position position="219"/>
    </location>
</feature>
<gene>
    <name evidence="1" type="ORF">LCGC14_2573450</name>
</gene>
<accession>A0A0F9D9B2</accession>
<dbReference type="AlphaFoldDB" id="A0A0F9D9B2"/>
<organism evidence="1">
    <name type="scientific">marine sediment metagenome</name>
    <dbReference type="NCBI Taxonomy" id="412755"/>
    <lineage>
        <taxon>unclassified sequences</taxon>
        <taxon>metagenomes</taxon>
        <taxon>ecological metagenomes</taxon>
    </lineage>
</organism>
<proteinExistence type="predicted"/>
<sequence length="219" mass="24623">MLIEEGKPIYQERDKLRKWRMGNHVVCNKSSISSTKLLRRNDNLSGKLVANSHNYRRVITMALVIFGVLGLTAVPDAEAEVIAFFSMDTDPGWSTQGQWAWGRPLGYGSYCGDPVSGHTGLNVYGYNLAGDYTNYMPQYHLTTTVLDCSVFENVKLSFWRWLGVEFAAYDQAKIEVSSDGTWPGTELWKHTGDGLCDGTWIERVYDISAVADNQNTVYI</sequence>
<protein>
    <submittedName>
        <fullName evidence="1">Uncharacterized protein</fullName>
    </submittedName>
</protein>
<comment type="caution">
    <text evidence="1">The sequence shown here is derived from an EMBL/GenBank/DDBJ whole genome shotgun (WGS) entry which is preliminary data.</text>
</comment>
<name>A0A0F9D9B2_9ZZZZ</name>
<dbReference type="EMBL" id="LAZR01042785">
    <property type="protein sequence ID" value="KKL08678.1"/>
    <property type="molecule type" value="Genomic_DNA"/>
</dbReference>